<feature type="region of interest" description="Disordered" evidence="1">
    <location>
        <begin position="196"/>
        <end position="220"/>
    </location>
</feature>
<dbReference type="InterPro" id="IPR046732">
    <property type="entry name" value="DUF6624"/>
</dbReference>
<gene>
    <name evidence="2" type="ORF">H8K47_08625</name>
</gene>
<dbReference type="Pfam" id="PF20329">
    <property type="entry name" value="DUF6624"/>
    <property type="match status" value="1"/>
</dbReference>
<proteinExistence type="predicted"/>
<reference evidence="2" key="1">
    <citation type="submission" date="2020-08" db="EMBL/GenBank/DDBJ databases">
        <title>Novel species isolated from subtropical streams in China.</title>
        <authorList>
            <person name="Lu H."/>
        </authorList>
    </citation>
    <scope>NUCLEOTIDE SEQUENCE</scope>
    <source>
        <strain evidence="2">CY7W</strain>
    </source>
</reference>
<comment type="caution">
    <text evidence="2">The sequence shown here is derived from an EMBL/GenBank/DDBJ whole genome shotgun (WGS) entry which is preliminary data.</text>
</comment>
<dbReference type="RefSeq" id="WP_186880999.1">
    <property type="nucleotide sequence ID" value="NZ_JACOGG010000007.1"/>
</dbReference>
<organism evidence="2 3">
    <name type="scientific">Undibacterium rugosum</name>
    <dbReference type="NCBI Taxonomy" id="2762291"/>
    <lineage>
        <taxon>Bacteria</taxon>
        <taxon>Pseudomonadati</taxon>
        <taxon>Pseudomonadota</taxon>
        <taxon>Betaproteobacteria</taxon>
        <taxon>Burkholderiales</taxon>
        <taxon>Oxalobacteraceae</taxon>
        <taxon>Undibacterium</taxon>
    </lineage>
</organism>
<keyword evidence="3" id="KW-1185">Reference proteome</keyword>
<protein>
    <submittedName>
        <fullName evidence="2">Uncharacterized protein</fullName>
    </submittedName>
</protein>
<dbReference type="EMBL" id="JACOGG010000007">
    <property type="protein sequence ID" value="MBC3935424.1"/>
    <property type="molecule type" value="Genomic_DNA"/>
</dbReference>
<sequence>MKAVIATALLFLLASPHCKSQESCQPASLNIELEQVLERDQSSLQKYNLADQEQRFAPSAEHLADKERLLKLLKSAMQQNKEIFEKIIADCGWPDARKLSYKANTALFLIVQYGSKDERIRYFPYFEQQYQDKLLNSQRYVMMVDRMRFDQGLAQLYGTQFFPEKSGTAVYGDVFEPEKLNERREQMGMMRIKAFDDAYPQPKQSRDKAKTDSAIGKKHS</sequence>
<evidence type="ECO:0000256" key="1">
    <source>
        <dbReference type="SAM" id="MobiDB-lite"/>
    </source>
</evidence>
<dbReference type="AlphaFoldDB" id="A0A923I3L4"/>
<name>A0A923I3L4_9BURK</name>
<accession>A0A923I3L4</accession>
<evidence type="ECO:0000313" key="3">
    <source>
        <dbReference type="Proteomes" id="UP000612361"/>
    </source>
</evidence>
<dbReference type="Proteomes" id="UP000612361">
    <property type="component" value="Unassembled WGS sequence"/>
</dbReference>
<evidence type="ECO:0000313" key="2">
    <source>
        <dbReference type="EMBL" id="MBC3935424.1"/>
    </source>
</evidence>